<accession>A0A9D1LCT7</accession>
<feature type="domain" description="CBM6" evidence="2">
    <location>
        <begin position="487"/>
        <end position="631"/>
    </location>
</feature>
<dbReference type="InterPro" id="IPR017853">
    <property type="entry name" value="GH"/>
</dbReference>
<evidence type="ECO:0000313" key="4">
    <source>
        <dbReference type="Proteomes" id="UP000824071"/>
    </source>
</evidence>
<dbReference type="AlphaFoldDB" id="A0A9D1LCT7"/>
<dbReference type="Proteomes" id="UP000824071">
    <property type="component" value="Unassembled WGS sequence"/>
</dbReference>
<keyword evidence="1" id="KW-0812">Transmembrane</keyword>
<evidence type="ECO:0000259" key="2">
    <source>
        <dbReference type="PROSITE" id="PS51175"/>
    </source>
</evidence>
<comment type="caution">
    <text evidence="3">The sequence shown here is derived from an EMBL/GenBank/DDBJ whole genome shotgun (WGS) entry which is preliminary data.</text>
</comment>
<dbReference type="InterPro" id="IPR005084">
    <property type="entry name" value="CBM6"/>
</dbReference>
<sequence>MKKLSAQTKAKLKKAIRIAVCVVLGLGVVGGGAYLGVYSTNRPSAIVDAAQKTGAVTNGASGFLYGFAEPDIPSVEIARSIDVSTLSTKTYGGLQHPIGDVNQVAGTFLAAGGEEIIVYTQDMYDTWYYQFDSMEAYLERVRETVTATAQADYADRVTYCIYNEMDNGAWFGDFSVPENRQKTYEAWKETYALVRSIDPDAKIGGPGYCNFDADNIREFLEYCKAESCLPDTMIWHELGSNSLYLWDEHFEDYAKICAELGIEALPVCISEYGLMETNGIPGESLKWITRIENSKSEACVAYWRLANNMSDTVADDVTPNSNWWAYRWYAEMTGETLAVEDKDLFQSNMGKFLTRQSKHLEYKGFTALAALDEDNGEMQLLAGGSDRDSDIFLQNLDKTETFAGVETVKVTAEYVDYKGLGGAVLEPTFGFETYLPVKDGEVQIEMNDILYTQCWHLTVTPTDILWDEFESGVLSVAGTPRDLTVMQRYEAEDADLFGTAKKASDSAYAASGKQLVRMSSAKESGVEFDVTAATEGTYTLDLVYANGANGVQYDEAGAVTDKGARSPVEVKLFLDGREAGALTLDSTIKDDFTGCVSATVTLPAGDHEIRFVLPQNEAFTETLAFDFLDVTRQSEPENELLYAEADEATSTDTETSILLLAKEDGYHNVRFTAQSAPTALTLNGTTVSNAAFRADAAPVYSCKVYLRRGLSYLGVNVPGAQDIQITRADDAATGLTVFAADSLGIAGGAQRVFPQADSTAAAGKTNTLPYIDNITCENGASAQITCLTPADGYYQLTFLYSSNEEGGVHDYNVDLVERYVTLFVNGEKQGNTYFRSTYSWETYKTKTVTVYLKQGTNIITMQNDGSYRFNGRVTAAPRIAEVTVAPLMQIG</sequence>
<dbReference type="SUPFAM" id="SSF51445">
    <property type="entry name" value="(Trans)glycosidases"/>
    <property type="match status" value="1"/>
</dbReference>
<organism evidence="3 4">
    <name type="scientific">Candidatus Fimenecus excrementigallinarum</name>
    <dbReference type="NCBI Taxonomy" id="2840816"/>
    <lineage>
        <taxon>Bacteria</taxon>
        <taxon>Bacillati</taxon>
        <taxon>Bacillota</taxon>
        <taxon>Clostridia</taxon>
        <taxon>Candidatus Fimenecus</taxon>
    </lineage>
</organism>
<dbReference type="SUPFAM" id="SSF49785">
    <property type="entry name" value="Galactose-binding domain-like"/>
    <property type="match status" value="2"/>
</dbReference>
<keyword evidence="1" id="KW-0472">Membrane</keyword>
<dbReference type="Gene3D" id="3.20.20.80">
    <property type="entry name" value="Glycosidases"/>
    <property type="match status" value="1"/>
</dbReference>
<feature type="transmembrane region" description="Helical" evidence="1">
    <location>
        <begin position="15"/>
        <end position="37"/>
    </location>
</feature>
<dbReference type="PROSITE" id="PS51175">
    <property type="entry name" value="CBM6"/>
    <property type="match status" value="2"/>
</dbReference>
<dbReference type="GO" id="GO:0030246">
    <property type="term" value="F:carbohydrate binding"/>
    <property type="evidence" value="ECO:0007669"/>
    <property type="project" value="InterPro"/>
</dbReference>
<reference evidence="3" key="2">
    <citation type="journal article" date="2021" name="PeerJ">
        <title>Extensive microbial diversity within the chicken gut microbiome revealed by metagenomics and culture.</title>
        <authorList>
            <person name="Gilroy R."/>
            <person name="Ravi A."/>
            <person name="Getino M."/>
            <person name="Pursley I."/>
            <person name="Horton D.L."/>
            <person name="Alikhan N.F."/>
            <person name="Baker D."/>
            <person name="Gharbi K."/>
            <person name="Hall N."/>
            <person name="Watson M."/>
            <person name="Adriaenssens E.M."/>
            <person name="Foster-Nyarko E."/>
            <person name="Jarju S."/>
            <person name="Secka A."/>
            <person name="Antonio M."/>
            <person name="Oren A."/>
            <person name="Chaudhuri R.R."/>
            <person name="La Ragione R."/>
            <person name="Hildebrand F."/>
            <person name="Pallen M.J."/>
        </authorList>
    </citation>
    <scope>NUCLEOTIDE SEQUENCE</scope>
    <source>
        <strain evidence="3">ChiGjej1B1-19959</strain>
    </source>
</reference>
<evidence type="ECO:0000313" key="3">
    <source>
        <dbReference type="EMBL" id="HIU34989.1"/>
    </source>
</evidence>
<name>A0A9D1LCT7_9FIRM</name>
<dbReference type="Gene3D" id="2.60.120.260">
    <property type="entry name" value="Galactose-binding domain-like"/>
    <property type="match status" value="2"/>
</dbReference>
<reference evidence="3" key="1">
    <citation type="submission" date="2020-10" db="EMBL/GenBank/DDBJ databases">
        <authorList>
            <person name="Gilroy R."/>
        </authorList>
    </citation>
    <scope>NUCLEOTIDE SEQUENCE</scope>
    <source>
        <strain evidence="3">ChiGjej1B1-19959</strain>
    </source>
</reference>
<protein>
    <recommendedName>
        <fullName evidence="2">CBM6 domain-containing protein</fullName>
    </recommendedName>
</protein>
<proteinExistence type="predicted"/>
<dbReference type="EMBL" id="DVMW01000001">
    <property type="protein sequence ID" value="HIU34989.1"/>
    <property type="molecule type" value="Genomic_DNA"/>
</dbReference>
<gene>
    <name evidence="3" type="ORF">IAC53_00025</name>
</gene>
<keyword evidence="1" id="KW-1133">Transmembrane helix</keyword>
<feature type="domain" description="CBM6" evidence="2">
    <location>
        <begin position="736"/>
        <end position="885"/>
    </location>
</feature>
<dbReference type="InterPro" id="IPR008979">
    <property type="entry name" value="Galactose-bd-like_sf"/>
</dbReference>
<evidence type="ECO:0000256" key="1">
    <source>
        <dbReference type="SAM" id="Phobius"/>
    </source>
</evidence>